<organism evidence="3 4">
    <name type="scientific">Pediococcus stilesii</name>
    <dbReference type="NCBI Taxonomy" id="331679"/>
    <lineage>
        <taxon>Bacteria</taxon>
        <taxon>Bacillati</taxon>
        <taxon>Bacillota</taxon>
        <taxon>Bacilli</taxon>
        <taxon>Lactobacillales</taxon>
        <taxon>Lactobacillaceae</taxon>
        <taxon>Pediococcus</taxon>
    </lineage>
</organism>
<dbReference type="PANTHER" id="PTHR37817:SF1">
    <property type="entry name" value="N-ACETYLTRANSFERASE EIS"/>
    <property type="match status" value="1"/>
</dbReference>
<dbReference type="InterPro" id="IPR041380">
    <property type="entry name" value="Acetyltransf_17"/>
</dbReference>
<gene>
    <name evidence="3" type="ORF">IV81_GL000353</name>
</gene>
<evidence type="ECO:0000313" key="4">
    <source>
        <dbReference type="Proteomes" id="UP000051859"/>
    </source>
</evidence>
<evidence type="ECO:0000259" key="1">
    <source>
        <dbReference type="Pfam" id="PF13530"/>
    </source>
</evidence>
<dbReference type="InterPro" id="IPR016181">
    <property type="entry name" value="Acyl_CoA_acyltransferase"/>
</dbReference>
<dbReference type="InterPro" id="IPR025559">
    <property type="entry name" value="Eis_dom"/>
</dbReference>
<dbReference type="Pfam" id="PF13530">
    <property type="entry name" value="SCP2_2"/>
    <property type="match status" value="1"/>
</dbReference>
<feature type="domain" description="Eis-like acetyltransferase" evidence="2">
    <location>
        <begin position="176"/>
        <end position="281"/>
    </location>
</feature>
<dbReference type="Gene3D" id="3.40.630.30">
    <property type="match status" value="2"/>
</dbReference>
<dbReference type="GO" id="GO:0034069">
    <property type="term" value="F:aminoglycoside N-acetyltransferase activity"/>
    <property type="evidence" value="ECO:0007669"/>
    <property type="project" value="TreeGrafter"/>
</dbReference>
<sequence>MSNFILSHQQQDQIYQLYLYAFNAQDSAQRKDFWNDRFQHSIPYGISNNGQIETGVLSIPFSVNFFGKTFKMNGISDVMSAPEASGKGGASQLMTAALNDMYANGTTLSYLAPFAFGYYRRFGYEQIFDHIHYSIPSDKLPRISGNPSIKIKRMDFDAGIDLIKPIYEQSELATHGGLKREDWWWHYLPKKFSTRKLAVAFTEQQPTGYIIYERSATNFIIHEIASLNNDSRTALWKFVTKHGTTAETFVYNSSSSNSKLDLIDEPWNVSSQINPYMMARIVNLESFLTNYPTPIHDLNFTFDITDETIFENTGRWNVQVTNQMVKVTKITSEIDSKNALTIQALTKVLFGYRSLASQAQFGKIPNVGAELIQKLDSFAIKGTPILADYF</sequence>
<comment type="caution">
    <text evidence="3">The sequence shown here is derived from an EMBL/GenBank/DDBJ whole genome shotgun (WGS) entry which is preliminary data.</text>
</comment>
<dbReference type="InterPro" id="IPR051554">
    <property type="entry name" value="Acetyltransferase_Eis"/>
</dbReference>
<dbReference type="Pfam" id="PF13527">
    <property type="entry name" value="Acetyltransf_9"/>
    <property type="match status" value="1"/>
</dbReference>
<name>A0A0R2L293_9LACO</name>
<keyword evidence="4" id="KW-1185">Reference proteome</keyword>
<evidence type="ECO:0000259" key="2">
    <source>
        <dbReference type="Pfam" id="PF17668"/>
    </source>
</evidence>
<dbReference type="Proteomes" id="UP000051859">
    <property type="component" value="Unassembled WGS sequence"/>
</dbReference>
<dbReference type="InterPro" id="IPR036527">
    <property type="entry name" value="SCP2_sterol-bd_dom_sf"/>
</dbReference>
<keyword evidence="3" id="KW-0808">Transferase</keyword>
<dbReference type="EMBL" id="JQBX01000012">
    <property type="protein sequence ID" value="KRN93612.1"/>
    <property type="molecule type" value="Genomic_DNA"/>
</dbReference>
<evidence type="ECO:0000313" key="3">
    <source>
        <dbReference type="EMBL" id="KRN93612.1"/>
    </source>
</evidence>
<proteinExistence type="predicted"/>
<dbReference type="PATRIC" id="fig|331679.3.peg.359"/>
<dbReference type="GO" id="GO:0030649">
    <property type="term" value="P:aminoglycoside antibiotic catabolic process"/>
    <property type="evidence" value="ECO:0007669"/>
    <property type="project" value="TreeGrafter"/>
</dbReference>
<dbReference type="Gene3D" id="3.30.1050.10">
    <property type="entry name" value="SCP2 sterol-binding domain"/>
    <property type="match status" value="1"/>
</dbReference>
<accession>A0A0R2L293</accession>
<dbReference type="SUPFAM" id="SSF55729">
    <property type="entry name" value="Acyl-CoA N-acyltransferases (Nat)"/>
    <property type="match status" value="1"/>
</dbReference>
<dbReference type="PANTHER" id="PTHR37817">
    <property type="entry name" value="N-ACETYLTRANSFERASE EIS"/>
    <property type="match status" value="1"/>
</dbReference>
<feature type="domain" description="Enhanced intracellular survival protein" evidence="1">
    <location>
        <begin position="285"/>
        <end position="386"/>
    </location>
</feature>
<protein>
    <submittedName>
        <fullName evidence="3">Acetyltransferase</fullName>
    </submittedName>
</protein>
<reference evidence="3 4" key="1">
    <citation type="journal article" date="2015" name="Genome Announc.">
        <title>Expanding the biotechnology potential of lactobacilli through comparative genomics of 213 strains and associated genera.</title>
        <authorList>
            <person name="Sun Z."/>
            <person name="Harris H.M."/>
            <person name="McCann A."/>
            <person name="Guo C."/>
            <person name="Argimon S."/>
            <person name="Zhang W."/>
            <person name="Yang X."/>
            <person name="Jeffery I.B."/>
            <person name="Cooney J.C."/>
            <person name="Kagawa T.F."/>
            <person name="Liu W."/>
            <person name="Song Y."/>
            <person name="Salvetti E."/>
            <person name="Wrobel A."/>
            <person name="Rasinkangas P."/>
            <person name="Parkhill J."/>
            <person name="Rea M.C."/>
            <person name="O'Sullivan O."/>
            <person name="Ritari J."/>
            <person name="Douillard F.P."/>
            <person name="Paul Ross R."/>
            <person name="Yang R."/>
            <person name="Briner A.E."/>
            <person name="Felis G.E."/>
            <person name="de Vos W.M."/>
            <person name="Barrangou R."/>
            <person name="Klaenhammer T.R."/>
            <person name="Caufield P.W."/>
            <person name="Cui Y."/>
            <person name="Zhang H."/>
            <person name="O'Toole P.W."/>
        </authorList>
    </citation>
    <scope>NUCLEOTIDE SEQUENCE [LARGE SCALE GENOMIC DNA]</scope>
    <source>
        <strain evidence="3 4">DSM 18001</strain>
    </source>
</reference>
<dbReference type="SUPFAM" id="SSF55718">
    <property type="entry name" value="SCP-like"/>
    <property type="match status" value="1"/>
</dbReference>
<dbReference type="Pfam" id="PF17668">
    <property type="entry name" value="Acetyltransf_17"/>
    <property type="match status" value="1"/>
</dbReference>
<dbReference type="STRING" id="331679.IV81_GL000353"/>
<dbReference type="AlphaFoldDB" id="A0A0R2L293"/>
<dbReference type="RefSeq" id="WP_057803380.1">
    <property type="nucleotide sequence ID" value="NZ_JQBX01000012.1"/>
</dbReference>